<dbReference type="InterPro" id="IPR035068">
    <property type="entry name" value="TldD/PmbA_N"/>
</dbReference>
<dbReference type="RefSeq" id="WP_154502708.1">
    <property type="nucleotide sequence ID" value="NZ_JAQXPC010000087.1"/>
</dbReference>
<accession>A0A7X2NQH0</accession>
<protein>
    <submittedName>
        <fullName evidence="2">TldD/PmbA family protein</fullName>
    </submittedName>
</protein>
<dbReference type="GO" id="GO:0006508">
    <property type="term" value="P:proteolysis"/>
    <property type="evidence" value="ECO:0007669"/>
    <property type="project" value="InterPro"/>
</dbReference>
<gene>
    <name evidence="2" type="ORF">FYJ51_02120</name>
</gene>
<evidence type="ECO:0000259" key="1">
    <source>
        <dbReference type="Pfam" id="PF19289"/>
    </source>
</evidence>
<keyword evidence="3" id="KW-1185">Reference proteome</keyword>
<evidence type="ECO:0000313" key="3">
    <source>
        <dbReference type="Proteomes" id="UP000461880"/>
    </source>
</evidence>
<dbReference type="InterPro" id="IPR045569">
    <property type="entry name" value="Metalloprtase-TldD/E_C"/>
</dbReference>
<sequence length="426" mass="47530">MDEKILELLKESGAAGWEVTDTVKEGWEFYFIRHELDQNRIVDTEHVTVCVYESIGDGKEVGSARMEIPAGSEESEVRDMIAQLRREASLVKNPYYELHHPGSGVPESQKAIDPAVIAEDFIRTMTELPETESEDINSYEIFTSSMKRRFINSNGIDVTSVYPESMIEVVVNARKDGHEIELYRNYTSGTCDAEMLKKDLAETMQMGRDRLNAVSTPALGSGDLVLAGPDAAKIYEYMTAHLSSDYIYRRFSDWAIGTEAVKEVKGDRFTVKSVAHLKNSSHNTGYDSEGATVRDLVLMNNNVPEAYCGSQQCAYYLGLKDCFRAQNYEICGGSRSAEELRSGNYLEVAEFSDFQVNPMTGDLAGEIRLGYLHQDGKVKIVTGGSVSGNMHVLMKEMYGSKEQRQYDTMVIPAVTRLCHVQIAGAE</sequence>
<dbReference type="Pfam" id="PF19289">
    <property type="entry name" value="PmbA_TldD_3rd"/>
    <property type="match status" value="1"/>
</dbReference>
<comment type="caution">
    <text evidence="2">The sequence shown here is derived from an EMBL/GenBank/DDBJ whole genome shotgun (WGS) entry which is preliminary data.</text>
</comment>
<name>A0A7X2NQH0_9FIRM</name>
<feature type="domain" description="Metalloprotease TldD/E C-terminal" evidence="1">
    <location>
        <begin position="226"/>
        <end position="414"/>
    </location>
</feature>
<evidence type="ECO:0000313" key="2">
    <source>
        <dbReference type="EMBL" id="MSS57700.1"/>
    </source>
</evidence>
<reference evidence="2 3" key="1">
    <citation type="submission" date="2019-08" db="EMBL/GenBank/DDBJ databases">
        <title>In-depth cultivation of the pig gut microbiome towards novel bacterial diversity and tailored functional studies.</title>
        <authorList>
            <person name="Wylensek D."/>
            <person name="Hitch T.C.A."/>
            <person name="Clavel T."/>
        </authorList>
    </citation>
    <scope>NUCLEOTIDE SEQUENCE [LARGE SCALE GENOMIC DNA]</scope>
    <source>
        <strain evidence="2 3">Oil+RF-744-GAM-WT-6</strain>
    </source>
</reference>
<dbReference type="GO" id="GO:0008237">
    <property type="term" value="F:metallopeptidase activity"/>
    <property type="evidence" value="ECO:0007669"/>
    <property type="project" value="InterPro"/>
</dbReference>
<dbReference type="PANTHER" id="PTHR43421:SF1">
    <property type="entry name" value="METALLOPROTEASE PMBA"/>
    <property type="match status" value="1"/>
</dbReference>
<proteinExistence type="predicted"/>
<dbReference type="InterPro" id="IPR036059">
    <property type="entry name" value="TldD/PmbA_sf"/>
</dbReference>
<organism evidence="2 3">
    <name type="scientific">Stecheria intestinalis</name>
    <dbReference type="NCBI Taxonomy" id="2606630"/>
    <lineage>
        <taxon>Bacteria</taxon>
        <taxon>Bacillati</taxon>
        <taxon>Bacillota</taxon>
        <taxon>Erysipelotrichia</taxon>
        <taxon>Erysipelotrichales</taxon>
        <taxon>Erysipelotrichaceae</taxon>
        <taxon>Stecheria</taxon>
    </lineage>
</organism>
<dbReference type="AlphaFoldDB" id="A0A7X2NQH0"/>
<dbReference type="GO" id="GO:0005829">
    <property type="term" value="C:cytosol"/>
    <property type="evidence" value="ECO:0007669"/>
    <property type="project" value="TreeGrafter"/>
</dbReference>
<dbReference type="SUPFAM" id="SSF111283">
    <property type="entry name" value="Putative modulator of DNA gyrase, PmbA/TldD"/>
    <property type="match status" value="1"/>
</dbReference>
<dbReference type="EMBL" id="VUMN01000003">
    <property type="protein sequence ID" value="MSS57700.1"/>
    <property type="molecule type" value="Genomic_DNA"/>
</dbReference>
<dbReference type="PANTHER" id="PTHR43421">
    <property type="entry name" value="METALLOPROTEASE PMBA"/>
    <property type="match status" value="1"/>
</dbReference>
<dbReference type="InterPro" id="IPR047657">
    <property type="entry name" value="PmbA"/>
</dbReference>
<dbReference type="Gene3D" id="3.30.2290.10">
    <property type="entry name" value="PmbA/TldD superfamily"/>
    <property type="match status" value="1"/>
</dbReference>
<dbReference type="Proteomes" id="UP000461880">
    <property type="component" value="Unassembled WGS sequence"/>
</dbReference>